<feature type="compositionally biased region" description="Basic and acidic residues" evidence="1">
    <location>
        <begin position="220"/>
        <end position="235"/>
    </location>
</feature>
<feature type="region of interest" description="Disordered" evidence="1">
    <location>
        <begin position="209"/>
        <end position="235"/>
    </location>
</feature>
<evidence type="ECO:0000313" key="3">
    <source>
        <dbReference type="EMBL" id="CAH3198529.1"/>
    </source>
</evidence>
<evidence type="ECO:0000313" key="4">
    <source>
        <dbReference type="Proteomes" id="UP001159427"/>
    </source>
</evidence>
<evidence type="ECO:0000256" key="1">
    <source>
        <dbReference type="SAM" id="MobiDB-lite"/>
    </source>
</evidence>
<dbReference type="EMBL" id="CALNXI010005739">
    <property type="protein sequence ID" value="CAH3198529.1"/>
    <property type="molecule type" value="Genomic_DNA"/>
</dbReference>
<name>A0ABN8T315_9CNID</name>
<reference evidence="3 4" key="1">
    <citation type="submission" date="2022-05" db="EMBL/GenBank/DDBJ databases">
        <authorList>
            <consortium name="Genoscope - CEA"/>
            <person name="William W."/>
        </authorList>
    </citation>
    <scope>NUCLEOTIDE SEQUENCE [LARGE SCALE GENOMIC DNA]</scope>
</reference>
<keyword evidence="4" id="KW-1185">Reference proteome</keyword>
<feature type="chain" id="PRO_5046255242" evidence="2">
    <location>
        <begin position="21"/>
        <end position="320"/>
    </location>
</feature>
<evidence type="ECO:0000256" key="2">
    <source>
        <dbReference type="SAM" id="SignalP"/>
    </source>
</evidence>
<organism evidence="3 4">
    <name type="scientific">Porites evermanni</name>
    <dbReference type="NCBI Taxonomy" id="104178"/>
    <lineage>
        <taxon>Eukaryota</taxon>
        <taxon>Metazoa</taxon>
        <taxon>Cnidaria</taxon>
        <taxon>Anthozoa</taxon>
        <taxon>Hexacorallia</taxon>
        <taxon>Scleractinia</taxon>
        <taxon>Fungiina</taxon>
        <taxon>Poritidae</taxon>
        <taxon>Porites</taxon>
    </lineage>
</organism>
<feature type="non-terminal residue" evidence="3">
    <location>
        <position position="1"/>
    </location>
</feature>
<dbReference type="Proteomes" id="UP001159427">
    <property type="component" value="Unassembled WGS sequence"/>
</dbReference>
<comment type="caution">
    <text evidence="3">The sequence shown here is derived from an EMBL/GenBank/DDBJ whole genome shotgun (WGS) entry which is preliminary data.</text>
</comment>
<proteinExistence type="predicted"/>
<accession>A0ABN8T315</accession>
<feature type="region of interest" description="Disordered" evidence="1">
    <location>
        <begin position="144"/>
        <end position="169"/>
    </location>
</feature>
<protein>
    <submittedName>
        <fullName evidence="3">Uncharacterized protein</fullName>
    </submittedName>
</protein>
<keyword evidence="2" id="KW-0732">Signal</keyword>
<sequence length="320" mass="35525">VIALWVLAGILTALLLMACCYYCCWHVCCGKNKKRKGLTHRILIEDDADKRWVLMPTGMEPGLNRPPQSEIQEVVVEIGEESGKPSGVIQFGVEADQSKENRVTAETVHSELPVYSEEAATVDSNATTLKMEPADPRYANLTKRKANRTKSDSAGSFKTRGKLSPGFPNGGFDGSSEWLSDSFDNDGMNRARSLDDLAIVDYEMFEERRGSDQSAGKGGDGYRRMKETSRESVNKHHVAMEEKVLSFMSKNGDQNMEVLESWFNPDGGAEEPRQNKAKNEPVYSEVGAQIPRDDPVYSEVGSQIRKDESIYSEVGSQIPK</sequence>
<feature type="signal peptide" evidence="2">
    <location>
        <begin position="1"/>
        <end position="20"/>
    </location>
</feature>
<gene>
    <name evidence="3" type="ORF">PEVE_00036231</name>
</gene>